<dbReference type="GO" id="GO:0016810">
    <property type="term" value="F:hydrolase activity, acting on carbon-nitrogen (but not peptide) bonds"/>
    <property type="evidence" value="ECO:0007669"/>
    <property type="project" value="InterPro"/>
</dbReference>
<dbReference type="InterPro" id="IPR011330">
    <property type="entry name" value="Glyco_hydro/deAcase_b/a-brl"/>
</dbReference>
<dbReference type="PANTHER" id="PTHR45985:SF8">
    <property type="entry name" value="CHITIN DEACETYLASE-LIKE 9, ISOFORM A"/>
    <property type="match status" value="1"/>
</dbReference>
<evidence type="ECO:0000313" key="4">
    <source>
        <dbReference type="Proteomes" id="UP000054359"/>
    </source>
</evidence>
<dbReference type="GO" id="GO:0005975">
    <property type="term" value="P:carbohydrate metabolic process"/>
    <property type="evidence" value="ECO:0007669"/>
    <property type="project" value="InterPro"/>
</dbReference>
<gene>
    <name evidence="3" type="ORF">X975_14432</name>
</gene>
<feature type="domain" description="NodB homology" evidence="2">
    <location>
        <begin position="72"/>
        <end position="170"/>
    </location>
</feature>
<feature type="signal peptide" evidence="1">
    <location>
        <begin position="1"/>
        <end position="20"/>
    </location>
</feature>
<dbReference type="EMBL" id="KK122473">
    <property type="protein sequence ID" value="KFM82786.1"/>
    <property type="molecule type" value="Genomic_DNA"/>
</dbReference>
<dbReference type="Pfam" id="PF01522">
    <property type="entry name" value="Polysacc_deac_1"/>
    <property type="match status" value="1"/>
</dbReference>
<organism evidence="3 4">
    <name type="scientific">Stegodyphus mimosarum</name>
    <name type="common">African social velvet spider</name>
    <dbReference type="NCBI Taxonomy" id="407821"/>
    <lineage>
        <taxon>Eukaryota</taxon>
        <taxon>Metazoa</taxon>
        <taxon>Ecdysozoa</taxon>
        <taxon>Arthropoda</taxon>
        <taxon>Chelicerata</taxon>
        <taxon>Arachnida</taxon>
        <taxon>Araneae</taxon>
        <taxon>Araneomorphae</taxon>
        <taxon>Entelegynae</taxon>
        <taxon>Eresoidea</taxon>
        <taxon>Eresidae</taxon>
        <taxon>Stegodyphus</taxon>
    </lineage>
</organism>
<feature type="non-terminal residue" evidence="3">
    <location>
        <position position="405"/>
    </location>
</feature>
<keyword evidence="1" id="KW-0732">Signal</keyword>
<dbReference type="Proteomes" id="UP000054359">
    <property type="component" value="Unassembled WGS sequence"/>
</dbReference>
<dbReference type="InterPro" id="IPR052740">
    <property type="entry name" value="CE4"/>
</dbReference>
<name>A0A087UZJ7_STEMI</name>
<evidence type="ECO:0000256" key="1">
    <source>
        <dbReference type="SAM" id="SignalP"/>
    </source>
</evidence>
<evidence type="ECO:0000259" key="2">
    <source>
        <dbReference type="Pfam" id="PF01522"/>
    </source>
</evidence>
<dbReference type="SUPFAM" id="SSF88713">
    <property type="entry name" value="Glycoside hydrolase/deacetylase"/>
    <property type="match status" value="1"/>
</dbReference>
<protein>
    <recommendedName>
        <fullName evidence="2">NodB homology domain-containing protein</fullName>
    </recommendedName>
</protein>
<dbReference type="InterPro" id="IPR002509">
    <property type="entry name" value="NODB_dom"/>
</dbReference>
<dbReference type="STRING" id="407821.A0A087UZJ7"/>
<dbReference type="Gene3D" id="3.20.20.370">
    <property type="entry name" value="Glycoside hydrolase/deacetylase"/>
    <property type="match status" value="1"/>
</dbReference>
<feature type="chain" id="PRO_5001831121" description="NodB homology domain-containing protein" evidence="1">
    <location>
        <begin position="21"/>
        <end position="405"/>
    </location>
</feature>
<accession>A0A087UZJ7</accession>
<dbReference type="CDD" id="cd10975">
    <property type="entry name" value="CE4_CDA_like_2"/>
    <property type="match status" value="1"/>
</dbReference>
<dbReference type="OrthoDB" id="504708at2759"/>
<dbReference type="AlphaFoldDB" id="A0A087UZJ7"/>
<proteinExistence type="predicted"/>
<reference evidence="3 4" key="1">
    <citation type="submission" date="2013-11" db="EMBL/GenBank/DDBJ databases">
        <title>Genome sequencing of Stegodyphus mimosarum.</title>
        <authorList>
            <person name="Bechsgaard J."/>
        </authorList>
    </citation>
    <scope>NUCLEOTIDE SEQUENCE [LARGE SCALE GENOMIC DNA]</scope>
</reference>
<keyword evidence="4" id="KW-1185">Reference proteome</keyword>
<sequence>MHLTAFCLLFAACGSSVVISSTDYEDVSYSDEDSQENNQDFSHCNSTTNCLLPNCSCFGAVPLDGDWKRLPQFIMLTFDDAVNTLNVKTYRLIGNGRNNSHGCPITSTFFVSHEYNDYEFVNEMYNRGHDIAVHSITHESNTEMWKTASLERWTDEMAGMRDMLSRYALIPPTEIQGHRAPFLQTAGDVTFQMLQENAFVYDSSMPTRVFMEPPSWPYTLDFGYPQDCQIQPCPKKAFPGLWVFPMVQWRRISKQGKSVVAFHCSMLDACTPYPETEEDTFIYLMDNFHRHYYTSKAPFPVFLHEAWLRNENRLKGYLAFLDNVLQMNDVFVVSMPEVLDYMRNPVDLETYKSRKRCFAETRAQAGKCNPVVCNYRKRNILMKSCVPCPKRYPWLKNTKGDIIKT</sequence>
<dbReference type="PANTHER" id="PTHR45985">
    <property type="match status" value="1"/>
</dbReference>
<dbReference type="OMA" id="SRAPFGM"/>
<evidence type="ECO:0000313" key="3">
    <source>
        <dbReference type="EMBL" id="KFM82786.1"/>
    </source>
</evidence>